<feature type="region of interest" description="Disordered" evidence="1">
    <location>
        <begin position="30"/>
        <end position="81"/>
    </location>
</feature>
<accession>A0A4Y7TWC1</accession>
<keyword evidence="3" id="KW-1185">Reference proteome</keyword>
<organism evidence="2 3">
    <name type="scientific">Coprinellus micaceus</name>
    <name type="common">Glistening ink-cap mushroom</name>
    <name type="synonym">Coprinus micaceus</name>
    <dbReference type="NCBI Taxonomy" id="71717"/>
    <lineage>
        <taxon>Eukaryota</taxon>
        <taxon>Fungi</taxon>
        <taxon>Dikarya</taxon>
        <taxon>Basidiomycota</taxon>
        <taxon>Agaricomycotina</taxon>
        <taxon>Agaricomycetes</taxon>
        <taxon>Agaricomycetidae</taxon>
        <taxon>Agaricales</taxon>
        <taxon>Agaricineae</taxon>
        <taxon>Psathyrellaceae</taxon>
        <taxon>Coprinellus</taxon>
    </lineage>
</organism>
<dbReference type="EMBL" id="QPFP01000003">
    <property type="protein sequence ID" value="TEB38178.1"/>
    <property type="molecule type" value="Genomic_DNA"/>
</dbReference>
<feature type="compositionally biased region" description="Low complexity" evidence="1">
    <location>
        <begin position="61"/>
        <end position="72"/>
    </location>
</feature>
<protein>
    <submittedName>
        <fullName evidence="2">Uncharacterized protein</fullName>
    </submittedName>
</protein>
<dbReference type="AlphaFoldDB" id="A0A4Y7TWC1"/>
<evidence type="ECO:0000256" key="1">
    <source>
        <dbReference type="SAM" id="MobiDB-lite"/>
    </source>
</evidence>
<name>A0A4Y7TWC1_COPMI</name>
<gene>
    <name evidence="2" type="ORF">FA13DRAFT_1785992</name>
</gene>
<dbReference type="Proteomes" id="UP000298030">
    <property type="component" value="Unassembled WGS sequence"/>
</dbReference>
<evidence type="ECO:0000313" key="2">
    <source>
        <dbReference type="EMBL" id="TEB38178.1"/>
    </source>
</evidence>
<comment type="caution">
    <text evidence="2">The sequence shown here is derived from an EMBL/GenBank/DDBJ whole genome shotgun (WGS) entry which is preliminary data.</text>
</comment>
<sequence>MVNRFAMHVASSLNFTVFVRPLSLKTDVIKKRNRASGTPSSNSRKNQTLPKIASYGTRPRSQSSAGAGSSLSMTRGNNPDISAQFAVYW</sequence>
<evidence type="ECO:0000313" key="3">
    <source>
        <dbReference type="Proteomes" id="UP000298030"/>
    </source>
</evidence>
<dbReference type="STRING" id="71717.A0A4Y7TWC1"/>
<proteinExistence type="predicted"/>
<reference evidence="2 3" key="1">
    <citation type="journal article" date="2019" name="Nat. Ecol. Evol.">
        <title>Megaphylogeny resolves global patterns of mushroom evolution.</title>
        <authorList>
            <person name="Varga T."/>
            <person name="Krizsan K."/>
            <person name="Foldi C."/>
            <person name="Dima B."/>
            <person name="Sanchez-Garcia M."/>
            <person name="Sanchez-Ramirez S."/>
            <person name="Szollosi G.J."/>
            <person name="Szarkandi J.G."/>
            <person name="Papp V."/>
            <person name="Albert L."/>
            <person name="Andreopoulos W."/>
            <person name="Angelini C."/>
            <person name="Antonin V."/>
            <person name="Barry K.W."/>
            <person name="Bougher N.L."/>
            <person name="Buchanan P."/>
            <person name="Buyck B."/>
            <person name="Bense V."/>
            <person name="Catcheside P."/>
            <person name="Chovatia M."/>
            <person name="Cooper J."/>
            <person name="Damon W."/>
            <person name="Desjardin D."/>
            <person name="Finy P."/>
            <person name="Geml J."/>
            <person name="Haridas S."/>
            <person name="Hughes K."/>
            <person name="Justo A."/>
            <person name="Karasinski D."/>
            <person name="Kautmanova I."/>
            <person name="Kiss B."/>
            <person name="Kocsube S."/>
            <person name="Kotiranta H."/>
            <person name="LaButti K.M."/>
            <person name="Lechner B.E."/>
            <person name="Liimatainen K."/>
            <person name="Lipzen A."/>
            <person name="Lukacs Z."/>
            <person name="Mihaltcheva S."/>
            <person name="Morgado L.N."/>
            <person name="Niskanen T."/>
            <person name="Noordeloos M.E."/>
            <person name="Ohm R.A."/>
            <person name="Ortiz-Santana B."/>
            <person name="Ovrebo C."/>
            <person name="Racz N."/>
            <person name="Riley R."/>
            <person name="Savchenko A."/>
            <person name="Shiryaev A."/>
            <person name="Soop K."/>
            <person name="Spirin V."/>
            <person name="Szebenyi C."/>
            <person name="Tomsovsky M."/>
            <person name="Tulloss R.E."/>
            <person name="Uehling J."/>
            <person name="Grigoriev I.V."/>
            <person name="Vagvolgyi C."/>
            <person name="Papp T."/>
            <person name="Martin F.M."/>
            <person name="Miettinen O."/>
            <person name="Hibbett D.S."/>
            <person name="Nagy L.G."/>
        </authorList>
    </citation>
    <scope>NUCLEOTIDE SEQUENCE [LARGE SCALE GENOMIC DNA]</scope>
    <source>
        <strain evidence="2 3">FP101781</strain>
    </source>
</reference>
<feature type="compositionally biased region" description="Polar residues" evidence="1">
    <location>
        <begin position="35"/>
        <end position="49"/>
    </location>
</feature>